<dbReference type="RefSeq" id="XP_030231145.1">
    <property type="nucleotide sequence ID" value="XM_030375285.1"/>
</dbReference>
<dbReference type="Proteomes" id="UP000694546">
    <property type="component" value="Chromosome 13"/>
</dbReference>
<dbReference type="OrthoDB" id="8954335at2759"/>
<evidence type="ECO:0000259" key="5">
    <source>
        <dbReference type="Pfam" id="PF04548"/>
    </source>
</evidence>
<gene>
    <name evidence="6" type="primary">LOC115557439</name>
</gene>
<comment type="similarity">
    <text evidence="1">Belongs to the TRAFAC class TrmE-Era-EngA-EngB-Septin-like GTPase superfamily. AIG1/Toc34/Toc159-like paraseptin GTPase family. IAN subfamily.</text>
</comment>
<accession>A0A8C5FQX1</accession>
<evidence type="ECO:0000256" key="1">
    <source>
        <dbReference type="ARBA" id="ARBA00008535"/>
    </source>
</evidence>
<dbReference type="Ensembl" id="ENSGMOT00000052966.1">
    <property type="protein sequence ID" value="ENSGMOP00000054668.1"/>
    <property type="gene ID" value="ENSGMOG00000036802.1"/>
</dbReference>
<evidence type="ECO:0000256" key="2">
    <source>
        <dbReference type="ARBA" id="ARBA00022741"/>
    </source>
</evidence>
<dbReference type="KEGG" id="gmh:115557439"/>
<dbReference type="Gene3D" id="3.40.50.300">
    <property type="entry name" value="P-loop containing nucleotide triphosphate hydrolases"/>
    <property type="match status" value="1"/>
</dbReference>
<keyword evidence="2" id="KW-0547">Nucleotide-binding</keyword>
<feature type="region of interest" description="Disordered" evidence="4">
    <location>
        <begin position="252"/>
        <end position="288"/>
    </location>
</feature>
<dbReference type="CDD" id="cd00882">
    <property type="entry name" value="Ras_like_GTPase"/>
    <property type="match status" value="1"/>
</dbReference>
<dbReference type="AlphaFoldDB" id="A0A8C5FQX1"/>
<evidence type="ECO:0000256" key="4">
    <source>
        <dbReference type="SAM" id="MobiDB-lite"/>
    </source>
</evidence>
<dbReference type="GO" id="GO:0005525">
    <property type="term" value="F:GTP binding"/>
    <property type="evidence" value="ECO:0007669"/>
    <property type="project" value="InterPro"/>
</dbReference>
<sequence>MTNTLKEKFILPPPKRLAEAVKNESRKNIEPPGTLDVYTLPLKAQPMKLVGCKCFIFGKDLFKQNRTIMVLGETGVGKSTLANRMINYILGVTWDDTFRFKLVDEGTAKPQTHSQTSEVTVYKLNHQEGFQIDYSLTIVDTPGFGDTGGIENDRMILDQLQRLFSAQHGVSEIDAICLVVQAHQVRLTPKQKYIFDSLLSIFGKDVAENFQILVTFAGEKKPKVLEAIKESGIPYPKSKGGLPIYFKFNNEQNDDDDVDDDDDDNDDEDDDAADDKEGGGGFSGQKCWDMGTKNMKKLFSTLNEMNTKSLTLTKEVLRQRAQLEISIENLQRNMTLSLTKVEEIKKEREILQTQEAIPANEAFEYEVSITKPVKVKAKELSLNCNKCNVTCHKSCKVQFDTMYYCEAFTLVATCVECIGKCSLKAHVRESFYWGSETVKEKRTFKMLKEKYEMALKKKMSVADIIKNKEKEYIVLHEEVVRLIERSAQCLNTLRVIALKPDPLSTPEYIDLLIEGEKSEAKPGFLERVKELGELKKNYTIKRKVASGAGQPVVS</sequence>
<reference evidence="6" key="2">
    <citation type="submission" date="2025-09" db="UniProtKB">
        <authorList>
            <consortium name="Ensembl"/>
        </authorList>
    </citation>
    <scope>IDENTIFICATION</scope>
</reference>
<keyword evidence="3" id="KW-0175">Coiled coil</keyword>
<evidence type="ECO:0000256" key="3">
    <source>
        <dbReference type="SAM" id="Coils"/>
    </source>
</evidence>
<protein>
    <submittedName>
        <fullName evidence="6">Uncharacterized LOC115557439</fullName>
    </submittedName>
</protein>
<proteinExistence type="inferred from homology"/>
<feature type="coiled-coil region" evidence="3">
    <location>
        <begin position="313"/>
        <end position="347"/>
    </location>
</feature>
<dbReference type="OMA" id="ECFISER"/>
<dbReference type="InterPro" id="IPR006703">
    <property type="entry name" value="G_AIG1"/>
</dbReference>
<dbReference type="GeneTree" id="ENSGT00500000044904"/>
<reference evidence="6" key="1">
    <citation type="submission" date="2025-08" db="UniProtKB">
        <authorList>
            <consortium name="Ensembl"/>
        </authorList>
    </citation>
    <scope>IDENTIFICATION</scope>
</reference>
<dbReference type="PANTHER" id="PTHR32046:SF14">
    <property type="match status" value="1"/>
</dbReference>
<dbReference type="InterPro" id="IPR025662">
    <property type="entry name" value="Sigma_54_int_dom_ATP-bd_1"/>
</dbReference>
<dbReference type="PROSITE" id="PS00675">
    <property type="entry name" value="SIGMA54_INTERACT_1"/>
    <property type="match status" value="1"/>
</dbReference>
<evidence type="ECO:0000313" key="7">
    <source>
        <dbReference type="Proteomes" id="UP000694546"/>
    </source>
</evidence>
<dbReference type="Pfam" id="PF04548">
    <property type="entry name" value="AIG1"/>
    <property type="match status" value="1"/>
</dbReference>
<dbReference type="RefSeq" id="XP_030231144.1">
    <property type="nucleotide sequence ID" value="XM_030375284.1"/>
</dbReference>
<keyword evidence="7" id="KW-1185">Reference proteome</keyword>
<evidence type="ECO:0000313" key="6">
    <source>
        <dbReference type="Ensembl" id="ENSGMOP00000054668.1"/>
    </source>
</evidence>
<feature type="compositionally biased region" description="Acidic residues" evidence="4">
    <location>
        <begin position="252"/>
        <end position="274"/>
    </location>
</feature>
<name>A0A8C5FQX1_GADMO</name>
<dbReference type="SUPFAM" id="SSF52540">
    <property type="entry name" value="P-loop containing nucleoside triphosphate hydrolases"/>
    <property type="match status" value="1"/>
</dbReference>
<feature type="domain" description="AIG1-type G" evidence="5">
    <location>
        <begin position="66"/>
        <end position="219"/>
    </location>
</feature>
<dbReference type="GeneID" id="115557439"/>
<dbReference type="PANTHER" id="PTHR32046">
    <property type="entry name" value="G DOMAIN-CONTAINING PROTEIN"/>
    <property type="match status" value="1"/>
</dbReference>
<dbReference type="InterPro" id="IPR027417">
    <property type="entry name" value="P-loop_NTPase"/>
</dbReference>
<organism evidence="6 7">
    <name type="scientific">Gadus morhua</name>
    <name type="common">Atlantic cod</name>
    <dbReference type="NCBI Taxonomy" id="8049"/>
    <lineage>
        <taxon>Eukaryota</taxon>
        <taxon>Metazoa</taxon>
        <taxon>Chordata</taxon>
        <taxon>Craniata</taxon>
        <taxon>Vertebrata</taxon>
        <taxon>Euteleostomi</taxon>
        <taxon>Actinopterygii</taxon>
        <taxon>Neopterygii</taxon>
        <taxon>Teleostei</taxon>
        <taxon>Neoteleostei</taxon>
        <taxon>Acanthomorphata</taxon>
        <taxon>Zeiogadaria</taxon>
        <taxon>Gadariae</taxon>
        <taxon>Gadiformes</taxon>
        <taxon>Gadoidei</taxon>
        <taxon>Gadidae</taxon>
        <taxon>Gadus</taxon>
    </lineage>
</organism>